<keyword evidence="3 6" id="KW-0812">Transmembrane</keyword>
<evidence type="ECO:0000256" key="4">
    <source>
        <dbReference type="ARBA" id="ARBA00022989"/>
    </source>
</evidence>
<keyword evidence="2" id="KW-1003">Cell membrane</keyword>
<dbReference type="EMBL" id="JAGEMK010000003">
    <property type="protein sequence ID" value="MBO1751670.1"/>
    <property type="molecule type" value="Genomic_DNA"/>
</dbReference>
<keyword evidence="5 6" id="KW-0472">Membrane</keyword>
<feature type="transmembrane region" description="Helical" evidence="6">
    <location>
        <begin position="113"/>
        <end position="132"/>
    </location>
</feature>
<feature type="transmembrane region" description="Helical" evidence="6">
    <location>
        <begin position="6"/>
        <end position="24"/>
    </location>
</feature>
<protein>
    <submittedName>
        <fullName evidence="7">Cytochrome c oxidase assembly protein</fullName>
    </submittedName>
</protein>
<dbReference type="AlphaFoldDB" id="A0A939LRE7"/>
<dbReference type="Proteomes" id="UP000664209">
    <property type="component" value="Unassembled WGS sequence"/>
</dbReference>
<gene>
    <name evidence="7" type="ORF">J4G33_07620</name>
</gene>
<evidence type="ECO:0000256" key="2">
    <source>
        <dbReference type="ARBA" id="ARBA00022475"/>
    </source>
</evidence>
<feature type="transmembrane region" description="Helical" evidence="6">
    <location>
        <begin position="74"/>
        <end position="93"/>
    </location>
</feature>
<evidence type="ECO:0000256" key="3">
    <source>
        <dbReference type="ARBA" id="ARBA00022692"/>
    </source>
</evidence>
<dbReference type="RefSeq" id="WP_208055348.1">
    <property type="nucleotide sequence ID" value="NZ_JAGEMK010000003.1"/>
</dbReference>
<evidence type="ECO:0000256" key="1">
    <source>
        <dbReference type="ARBA" id="ARBA00004651"/>
    </source>
</evidence>
<keyword evidence="8" id="KW-1185">Reference proteome</keyword>
<name>A0A939LRE7_9CELL</name>
<evidence type="ECO:0000256" key="6">
    <source>
        <dbReference type="SAM" id="Phobius"/>
    </source>
</evidence>
<dbReference type="InterPro" id="IPR019108">
    <property type="entry name" value="Caa3_assmbl_CtaG-rel"/>
</dbReference>
<accession>A0A939LRE7</accession>
<reference evidence="7" key="1">
    <citation type="submission" date="2021-03" db="EMBL/GenBank/DDBJ databases">
        <title>Actinotalea soli sp. nov., isolated from soil.</title>
        <authorList>
            <person name="Ping W."/>
            <person name="Zhang J."/>
        </authorList>
    </citation>
    <scope>NUCLEOTIDE SEQUENCE</scope>
    <source>
        <strain evidence="7">BY-33</strain>
    </source>
</reference>
<comment type="subcellular location">
    <subcellularLocation>
        <location evidence="1">Cell membrane</location>
        <topology evidence="1">Multi-pass membrane protein</topology>
    </subcellularLocation>
</comment>
<evidence type="ECO:0000256" key="5">
    <source>
        <dbReference type="ARBA" id="ARBA00023136"/>
    </source>
</evidence>
<feature type="transmembrane region" description="Helical" evidence="6">
    <location>
        <begin position="36"/>
        <end position="54"/>
    </location>
</feature>
<feature type="transmembrane region" description="Helical" evidence="6">
    <location>
        <begin position="229"/>
        <end position="250"/>
    </location>
</feature>
<evidence type="ECO:0000313" key="8">
    <source>
        <dbReference type="Proteomes" id="UP000664209"/>
    </source>
</evidence>
<proteinExistence type="predicted"/>
<organism evidence="7 8">
    <name type="scientific">Actinotalea soli</name>
    <dbReference type="NCBI Taxonomy" id="2819234"/>
    <lineage>
        <taxon>Bacteria</taxon>
        <taxon>Bacillati</taxon>
        <taxon>Actinomycetota</taxon>
        <taxon>Actinomycetes</taxon>
        <taxon>Micrococcales</taxon>
        <taxon>Cellulomonadaceae</taxon>
        <taxon>Actinotalea</taxon>
    </lineage>
</organism>
<sequence length="267" mass="28745">MTWWEPMILGCALLGLYLAVLLRRPSTLPRWPRRRLAAWVVGVLVVAVALSPPLADLARLDHRAHMVQHLLLGMYAPIVLVFSAPVTLLLGTLRPADARLLARGLRSPPVRTLTHPVTAAVLSVGGLFALYLTPLYGLTQVHAGVHGLVLAHLLLAGYVYTWSIAGPDPAPHRPGLLTRVAVLVLAAGSHAFLARLLHAQAVRGADHHSGHGGTQADADGASMATAAQWMYYGGDGAEILLAVMLFSWWYQSPYSSRRRSHTSLTVG</sequence>
<feature type="transmembrane region" description="Helical" evidence="6">
    <location>
        <begin position="176"/>
        <end position="197"/>
    </location>
</feature>
<dbReference type="Pfam" id="PF09678">
    <property type="entry name" value="Caa3_CtaG"/>
    <property type="match status" value="1"/>
</dbReference>
<keyword evidence="4 6" id="KW-1133">Transmembrane helix</keyword>
<comment type="caution">
    <text evidence="7">The sequence shown here is derived from an EMBL/GenBank/DDBJ whole genome shotgun (WGS) entry which is preliminary data.</text>
</comment>
<feature type="transmembrane region" description="Helical" evidence="6">
    <location>
        <begin position="144"/>
        <end position="164"/>
    </location>
</feature>
<evidence type="ECO:0000313" key="7">
    <source>
        <dbReference type="EMBL" id="MBO1751670.1"/>
    </source>
</evidence>
<dbReference type="GO" id="GO:0005886">
    <property type="term" value="C:plasma membrane"/>
    <property type="evidence" value="ECO:0007669"/>
    <property type="project" value="UniProtKB-SubCell"/>
</dbReference>